<reference evidence="1" key="1">
    <citation type="submission" date="2021-05" db="EMBL/GenBank/DDBJ databases">
        <authorList>
            <person name="Pietrasiak N."/>
            <person name="Ward R."/>
            <person name="Stajich J.E."/>
            <person name="Kurbessoian T."/>
        </authorList>
    </citation>
    <scope>NUCLEOTIDE SEQUENCE</scope>
    <source>
        <strain evidence="1">CPER-KK1</strain>
    </source>
</reference>
<evidence type="ECO:0000313" key="2">
    <source>
        <dbReference type="Proteomes" id="UP000753908"/>
    </source>
</evidence>
<dbReference type="AlphaFoldDB" id="A0A951PI78"/>
<reference evidence="1" key="2">
    <citation type="journal article" date="2022" name="Microbiol. Resour. Announc.">
        <title>Metagenome Sequencing to Explore Phylogenomics of Terrestrial Cyanobacteria.</title>
        <authorList>
            <person name="Ward R.D."/>
            <person name="Stajich J.E."/>
            <person name="Johansen J.R."/>
            <person name="Huntemann M."/>
            <person name="Clum A."/>
            <person name="Foster B."/>
            <person name="Foster B."/>
            <person name="Roux S."/>
            <person name="Palaniappan K."/>
            <person name="Varghese N."/>
            <person name="Mukherjee S."/>
            <person name="Reddy T.B.K."/>
            <person name="Daum C."/>
            <person name="Copeland A."/>
            <person name="Chen I.A."/>
            <person name="Ivanova N.N."/>
            <person name="Kyrpides N.C."/>
            <person name="Shapiro N."/>
            <person name="Eloe-Fadrosh E.A."/>
            <person name="Pietrasiak N."/>
        </authorList>
    </citation>
    <scope>NUCLEOTIDE SEQUENCE</scope>
    <source>
        <strain evidence="1">CPER-KK1</strain>
    </source>
</reference>
<accession>A0A951PI78</accession>
<proteinExistence type="predicted"/>
<dbReference type="Proteomes" id="UP000753908">
    <property type="component" value="Unassembled WGS sequence"/>
</dbReference>
<sequence length="63" mass="7359">MSTICEIVQEVLQSGYLTVEAEEQMRRLFVLQHDLEDIEALTRLQQATMDGRVKRQSRELVHS</sequence>
<evidence type="ECO:0000313" key="1">
    <source>
        <dbReference type="EMBL" id="MBW4543937.1"/>
    </source>
</evidence>
<comment type="caution">
    <text evidence="1">The sequence shown here is derived from an EMBL/GenBank/DDBJ whole genome shotgun (WGS) entry which is preliminary data.</text>
</comment>
<organism evidence="1 2">
    <name type="scientific">Symplocastrum torsivum CPER-KK1</name>
    <dbReference type="NCBI Taxonomy" id="450513"/>
    <lineage>
        <taxon>Bacteria</taxon>
        <taxon>Bacillati</taxon>
        <taxon>Cyanobacteriota</taxon>
        <taxon>Cyanophyceae</taxon>
        <taxon>Oscillatoriophycideae</taxon>
        <taxon>Oscillatoriales</taxon>
        <taxon>Microcoleaceae</taxon>
        <taxon>Symplocastrum</taxon>
    </lineage>
</organism>
<gene>
    <name evidence="1" type="ORF">KME25_05775</name>
</gene>
<name>A0A951PI78_9CYAN</name>
<dbReference type="EMBL" id="JAHHIF010000006">
    <property type="protein sequence ID" value="MBW4543937.1"/>
    <property type="molecule type" value="Genomic_DNA"/>
</dbReference>
<protein>
    <submittedName>
        <fullName evidence="1">Uncharacterized protein</fullName>
    </submittedName>
</protein>